<gene>
    <name evidence="1" type="ORF">S01H1_06833</name>
</gene>
<reference evidence="1" key="1">
    <citation type="journal article" date="2014" name="Front. Microbiol.">
        <title>High frequency of phylogenetically diverse reductive dehalogenase-homologous genes in deep subseafloor sedimentary metagenomes.</title>
        <authorList>
            <person name="Kawai M."/>
            <person name="Futagami T."/>
            <person name="Toyoda A."/>
            <person name="Takaki Y."/>
            <person name="Nishi S."/>
            <person name="Hori S."/>
            <person name="Arai W."/>
            <person name="Tsubouchi T."/>
            <person name="Morono Y."/>
            <person name="Uchiyama I."/>
            <person name="Ito T."/>
            <person name="Fujiyama A."/>
            <person name="Inagaki F."/>
            <person name="Takami H."/>
        </authorList>
    </citation>
    <scope>NUCLEOTIDE SEQUENCE</scope>
    <source>
        <strain evidence="1">Expedition CK06-06</strain>
    </source>
</reference>
<organism evidence="1">
    <name type="scientific">marine sediment metagenome</name>
    <dbReference type="NCBI Taxonomy" id="412755"/>
    <lineage>
        <taxon>unclassified sequences</taxon>
        <taxon>metagenomes</taxon>
        <taxon>ecological metagenomes</taxon>
    </lineage>
</organism>
<proteinExistence type="predicted"/>
<protein>
    <submittedName>
        <fullName evidence="1">Uncharacterized protein</fullName>
    </submittedName>
</protein>
<dbReference type="AlphaFoldDB" id="X0T939"/>
<name>X0T939_9ZZZZ</name>
<comment type="caution">
    <text evidence="1">The sequence shown here is derived from an EMBL/GenBank/DDBJ whole genome shotgun (WGS) entry which is preliminary data.</text>
</comment>
<evidence type="ECO:0000313" key="1">
    <source>
        <dbReference type="EMBL" id="GAF83851.1"/>
    </source>
</evidence>
<accession>X0T939</accession>
<feature type="non-terminal residue" evidence="1">
    <location>
        <position position="1"/>
    </location>
</feature>
<dbReference type="EMBL" id="BARS01003522">
    <property type="protein sequence ID" value="GAF83851.1"/>
    <property type="molecule type" value="Genomic_DNA"/>
</dbReference>
<sequence length="36" mass="3813">QQSRANAPEDIGNRRYGEEKAGVEIAEAEVGAVAAR</sequence>